<evidence type="ECO:0000313" key="2">
    <source>
        <dbReference type="EMBL" id="MBW93488.1"/>
    </source>
</evidence>
<dbReference type="EMBL" id="GGEC01013005">
    <property type="protein sequence ID" value="MBW93488.1"/>
    <property type="molecule type" value="Transcribed_RNA"/>
</dbReference>
<dbReference type="AlphaFoldDB" id="A0A2P2JJ62"/>
<feature type="compositionally biased region" description="Polar residues" evidence="1">
    <location>
        <begin position="7"/>
        <end position="17"/>
    </location>
</feature>
<reference evidence="2" key="1">
    <citation type="submission" date="2018-02" db="EMBL/GenBank/DDBJ databases">
        <title>Rhizophora mucronata_Transcriptome.</title>
        <authorList>
            <person name="Meera S.P."/>
            <person name="Sreeshan A."/>
            <person name="Augustine A."/>
        </authorList>
    </citation>
    <scope>NUCLEOTIDE SEQUENCE</scope>
    <source>
        <tissue evidence="2">Leaf</tissue>
    </source>
</reference>
<feature type="region of interest" description="Disordered" evidence="1">
    <location>
        <begin position="1"/>
        <end position="30"/>
    </location>
</feature>
<name>A0A2P2JJ62_RHIMU</name>
<sequence>MDPAASAMNSSQYTSIGQHIRTTKGSLGPN</sequence>
<protein>
    <submittedName>
        <fullName evidence="2">Uncharacterized protein</fullName>
    </submittedName>
</protein>
<evidence type="ECO:0000256" key="1">
    <source>
        <dbReference type="SAM" id="MobiDB-lite"/>
    </source>
</evidence>
<organism evidence="2">
    <name type="scientific">Rhizophora mucronata</name>
    <name type="common">Asiatic mangrove</name>
    <dbReference type="NCBI Taxonomy" id="61149"/>
    <lineage>
        <taxon>Eukaryota</taxon>
        <taxon>Viridiplantae</taxon>
        <taxon>Streptophyta</taxon>
        <taxon>Embryophyta</taxon>
        <taxon>Tracheophyta</taxon>
        <taxon>Spermatophyta</taxon>
        <taxon>Magnoliopsida</taxon>
        <taxon>eudicotyledons</taxon>
        <taxon>Gunneridae</taxon>
        <taxon>Pentapetalae</taxon>
        <taxon>rosids</taxon>
        <taxon>fabids</taxon>
        <taxon>Malpighiales</taxon>
        <taxon>Rhizophoraceae</taxon>
        <taxon>Rhizophora</taxon>
    </lineage>
</organism>
<proteinExistence type="predicted"/>
<accession>A0A2P2JJ62</accession>